<evidence type="ECO:0000313" key="1">
    <source>
        <dbReference type="EMBL" id="ATW56171.1"/>
    </source>
</evidence>
<dbReference type="EMBL" id="CP023345">
    <property type="protein sequence ID" value="ATW56171.1"/>
    <property type="molecule type" value="Genomic_DNA"/>
</dbReference>
<organism evidence="1 7">
    <name type="scientific">Salmonella diarizonae</name>
    <dbReference type="NCBI Taxonomy" id="59204"/>
    <lineage>
        <taxon>Bacteria</taxon>
        <taxon>Pseudomonadati</taxon>
        <taxon>Pseudomonadota</taxon>
        <taxon>Gammaproteobacteria</taxon>
        <taxon>Enterobacterales</taxon>
        <taxon>Enterobacteriaceae</taxon>
        <taxon>Salmonella</taxon>
    </lineage>
</organism>
<dbReference type="Proteomes" id="UP000885362">
    <property type="component" value="Unassembled WGS sequence"/>
</dbReference>
<reference evidence="1 7" key="1">
    <citation type="submission" date="2017-09" db="EMBL/GenBank/DDBJ databases">
        <title>Complete genome of Salmonella enterica subsp. diarizonae isolated from stool of a patient with bacterial enteropathy.</title>
        <authorList>
            <person name="Zhou J."/>
            <person name="Chen Q."/>
            <person name="Guo L."/>
            <person name="Fan J."/>
        </authorList>
    </citation>
    <scope>NUCLEOTIDE SEQUENCE [LARGE SCALE GENOMIC DNA]</scope>
    <source>
        <strain evidence="1 7">HZS154</strain>
    </source>
</reference>
<dbReference type="EMBL" id="RSHK01000006">
    <property type="protein sequence ID" value="MIE69493.1"/>
    <property type="molecule type" value="Genomic_DNA"/>
</dbReference>
<evidence type="ECO:0000313" key="3">
    <source>
        <dbReference type="EMBL" id="ECC3916343.1"/>
    </source>
</evidence>
<reference evidence="3" key="4">
    <citation type="submission" date="2018-08" db="EMBL/GenBank/DDBJ databases">
        <authorList>
            <person name="Ashton P.M."/>
            <person name="Dallman T."/>
            <person name="Nair S."/>
            <person name="De Pinna E."/>
            <person name="Peters T."/>
            <person name="Grant K."/>
        </authorList>
    </citation>
    <scope>NUCLEOTIDE SEQUENCE [LARGE SCALE GENOMIC DNA]</scope>
    <source>
        <strain evidence="3">294779</strain>
    </source>
</reference>
<evidence type="ECO:0000313" key="4">
    <source>
        <dbReference type="EMBL" id="EDH7456815.1"/>
    </source>
</evidence>
<reference evidence="4" key="2">
    <citation type="submission" date="2018-07" db="EMBL/GenBank/DDBJ databases">
        <authorList>
            <consortium name="PulseNet: The National Subtyping Network for Foodborne Disease Surveillance"/>
            <person name="Tarr C.L."/>
            <person name="Trees E."/>
            <person name="Katz L.S."/>
            <person name="Carleton-Romer H.A."/>
            <person name="Stroika S."/>
            <person name="Kucerova Z."/>
            <person name="Roache K.F."/>
            <person name="Sabol A.L."/>
            <person name="Besser J."/>
            <person name="Gerner-Smidt P."/>
        </authorList>
    </citation>
    <scope>NUCLEOTIDE SEQUENCE</scope>
    <source>
        <strain evidence="4">PNUSAS008615</strain>
    </source>
</reference>
<dbReference type="Proteomes" id="UP000230639">
    <property type="component" value="Chromosome"/>
</dbReference>
<evidence type="ECO:0000313" key="7">
    <source>
        <dbReference type="Proteomes" id="UP000230639"/>
    </source>
</evidence>
<reference evidence="6" key="5">
    <citation type="submission" date="2021-07" db="EMBL/GenBank/DDBJ databases">
        <title>Whole-Genome Sequences of non-enterica strains of Salmonella enterica isolated from poultry houses.</title>
        <authorList>
            <person name="Lamas A."/>
            <person name="Regal P."/>
            <person name="Miranda J.M."/>
            <person name="Vazquez B."/>
            <person name="Cepeda A."/>
            <person name="Franco C.M."/>
        </authorList>
    </citation>
    <scope>NUCLEOTIDE SEQUENCE</scope>
    <source>
        <strain evidence="6">LHICA_D1</strain>
    </source>
</reference>
<dbReference type="EMBL" id="AAIBIC010000030">
    <property type="protein sequence ID" value="ECC3916343.1"/>
    <property type="molecule type" value="Genomic_DNA"/>
</dbReference>
<dbReference type="Proteomes" id="UP000839735">
    <property type="component" value="Unassembled WGS sequence"/>
</dbReference>
<dbReference type="EMBL" id="AAGLNK010000005">
    <property type="protein sequence ID" value="EBP3692933.1"/>
    <property type="molecule type" value="Genomic_DNA"/>
</dbReference>
<reference evidence="2" key="3">
    <citation type="submission" date="2018-07" db="EMBL/GenBank/DDBJ databases">
        <authorList>
            <consortium name="GenomeTrakr network: Whole genome sequencing for foodborne pathogen traceback"/>
        </authorList>
    </citation>
    <scope>NUCLEOTIDE SEQUENCE</scope>
    <source>
        <strain evidence="2">CFSAN008697</strain>
        <strain evidence="5">FMA0132</strain>
    </source>
</reference>
<dbReference type="EMBL" id="AAMIRF010000021">
    <property type="protein sequence ID" value="EDH7456815.1"/>
    <property type="molecule type" value="Genomic_DNA"/>
</dbReference>
<name>A0A2I5HLL9_SALDZ</name>
<sequence length="290" mass="32687">MPLLDTGYNFKYCRISADKSAEIAQPFFIRPGQIFIFLEKLRGFMLPVSASQSAIAPISMSEGRPLSDRLSIENLQWLKGAVLKPAEMAMGPCVLTSAGIFTYLNGGGKEKADVFFEQVRYNGMTGKDCSMEIIDIFSSLIDTGMPLKVDIYFSNTHIRDREGCTHGRLAEKLGHIAQEHPFDIDLVRYKLNSLSAGQCLILTIDNAHVISVARDAENLWLFDTNLNPHKNCYEQKYREIIIETQREIAPYLFTPSGEKYACNEEAQCILDNYLSRVIKRQPVIISVDSQ</sequence>
<proteinExistence type="predicted"/>
<protein>
    <submittedName>
        <fullName evidence="1">Uncharacterized protein</fullName>
    </submittedName>
</protein>
<evidence type="ECO:0000313" key="5">
    <source>
        <dbReference type="EMBL" id="MIE69493.1"/>
    </source>
</evidence>
<dbReference type="RefSeq" id="WP_063390092.1">
    <property type="nucleotide sequence ID" value="NZ_CP011288.1"/>
</dbReference>
<gene>
    <name evidence="4" type="ORF">B4V94_15470</name>
    <name evidence="1" type="ORF">CNQ75_17595</name>
    <name evidence="3" type="ORF">CTQ69_20645</name>
    <name evidence="5" type="ORF">EL06_08400</name>
    <name evidence="6" type="ORF">JMJ85_19470</name>
    <name evidence="2" type="ORF">PG27_06640</name>
</gene>
<dbReference type="EMBL" id="CP078142">
    <property type="protein sequence ID" value="QXN82950.1"/>
    <property type="molecule type" value="Genomic_DNA"/>
</dbReference>
<dbReference type="AlphaFoldDB" id="A0A2I5HLL9"/>
<evidence type="ECO:0000313" key="2">
    <source>
        <dbReference type="EMBL" id="EBP3692933.1"/>
    </source>
</evidence>
<accession>A0A2I5HLL9</accession>
<evidence type="ECO:0000313" key="6">
    <source>
        <dbReference type="EMBL" id="QXN82950.1"/>
    </source>
</evidence>